<organism evidence="1">
    <name type="scientific">marine sediment metagenome</name>
    <dbReference type="NCBI Taxonomy" id="412755"/>
    <lineage>
        <taxon>unclassified sequences</taxon>
        <taxon>metagenomes</taxon>
        <taxon>ecological metagenomes</taxon>
    </lineage>
</organism>
<comment type="caution">
    <text evidence="1">The sequence shown here is derived from an EMBL/GenBank/DDBJ whole genome shotgun (WGS) entry which is preliminary data.</text>
</comment>
<dbReference type="EMBL" id="BART01032573">
    <property type="protein sequence ID" value="GAH12384.1"/>
    <property type="molecule type" value="Genomic_DNA"/>
</dbReference>
<evidence type="ECO:0000313" key="1">
    <source>
        <dbReference type="EMBL" id="GAH12384.1"/>
    </source>
</evidence>
<gene>
    <name evidence="1" type="ORF">S01H4_56245</name>
</gene>
<reference evidence="1" key="1">
    <citation type="journal article" date="2014" name="Front. Microbiol.">
        <title>High frequency of phylogenetically diverse reductive dehalogenase-homologous genes in deep subseafloor sedimentary metagenomes.</title>
        <authorList>
            <person name="Kawai M."/>
            <person name="Futagami T."/>
            <person name="Toyoda A."/>
            <person name="Takaki Y."/>
            <person name="Nishi S."/>
            <person name="Hori S."/>
            <person name="Arai W."/>
            <person name="Tsubouchi T."/>
            <person name="Morono Y."/>
            <person name="Uchiyama I."/>
            <person name="Ito T."/>
            <person name="Fujiyama A."/>
            <person name="Inagaki F."/>
            <person name="Takami H."/>
        </authorList>
    </citation>
    <scope>NUCLEOTIDE SEQUENCE</scope>
    <source>
        <strain evidence="1">Expedition CK06-06</strain>
    </source>
</reference>
<name>X1E5C1_9ZZZZ</name>
<feature type="non-terminal residue" evidence="1">
    <location>
        <position position="1"/>
    </location>
</feature>
<proteinExistence type="predicted"/>
<dbReference type="AlphaFoldDB" id="X1E5C1"/>
<protein>
    <submittedName>
        <fullName evidence="1">Uncharacterized protein</fullName>
    </submittedName>
</protein>
<accession>X1E5C1</accession>
<sequence length="36" mass="4253">SKKTIFECFKEGTVPTEYTKKPDSMTEPEEFYKSDM</sequence>